<keyword evidence="4" id="KW-0175">Coiled coil</keyword>
<proteinExistence type="inferred from homology"/>
<dbReference type="InterPro" id="IPR015421">
    <property type="entry name" value="PyrdxlP-dep_Trfase_major"/>
</dbReference>
<feature type="coiled-coil region" evidence="4">
    <location>
        <begin position="48"/>
        <end position="94"/>
    </location>
</feature>
<dbReference type="Gene3D" id="3.40.640.10">
    <property type="entry name" value="Type I PLP-dependent aspartate aminotransferase-like (Major domain)"/>
    <property type="match status" value="1"/>
</dbReference>
<dbReference type="GO" id="GO:0000271">
    <property type="term" value="P:polysaccharide biosynthetic process"/>
    <property type="evidence" value="ECO:0007669"/>
    <property type="project" value="TreeGrafter"/>
</dbReference>
<feature type="modified residue" description="N6-(pyridoxal phosphate)lysine" evidence="2">
    <location>
        <position position="229"/>
    </location>
</feature>
<dbReference type="InterPro" id="IPR015424">
    <property type="entry name" value="PyrdxlP-dep_Trfase"/>
</dbReference>
<reference evidence="6" key="1">
    <citation type="submission" date="2017-09" db="EMBL/GenBank/DDBJ databases">
        <title>Depth-based differentiation of microbial function through sediment-hosted aquifers and enrichment of novel symbionts in the deep terrestrial subsurface.</title>
        <authorList>
            <person name="Probst A.J."/>
            <person name="Ladd B."/>
            <person name="Jarett J.K."/>
            <person name="Geller-Mcgrath D.E."/>
            <person name="Sieber C.M.K."/>
            <person name="Emerson J.B."/>
            <person name="Anantharaman K."/>
            <person name="Thomas B.C."/>
            <person name="Malmstrom R."/>
            <person name="Stieglmeier M."/>
            <person name="Klingl A."/>
            <person name="Woyke T."/>
            <person name="Ryan C.M."/>
            <person name="Banfield J.F."/>
        </authorList>
    </citation>
    <scope>NUCLEOTIDE SEQUENCE [LARGE SCALE GENOMIC DNA]</scope>
</reference>
<protein>
    <recommendedName>
        <fullName evidence="7">DegT/DnrJ/EryC1/StrS family aminotransferase</fullName>
    </recommendedName>
</protein>
<keyword evidence="2 3" id="KW-0663">Pyridoxal phosphate</keyword>
<dbReference type="AlphaFoldDB" id="A0A2M7E7U8"/>
<evidence type="ECO:0008006" key="7">
    <source>
        <dbReference type="Google" id="ProtNLM"/>
    </source>
</evidence>
<dbReference type="EMBL" id="PETL01000274">
    <property type="protein sequence ID" value="PIV63761.1"/>
    <property type="molecule type" value="Genomic_DNA"/>
</dbReference>
<dbReference type="PANTHER" id="PTHR30244">
    <property type="entry name" value="TRANSAMINASE"/>
    <property type="match status" value="1"/>
</dbReference>
<evidence type="ECO:0000313" key="6">
    <source>
        <dbReference type="Proteomes" id="UP000228886"/>
    </source>
</evidence>
<dbReference type="CDD" id="cd00616">
    <property type="entry name" value="AHBA_syn"/>
    <property type="match status" value="1"/>
</dbReference>
<dbReference type="Gene3D" id="3.90.1150.10">
    <property type="entry name" value="Aspartate Aminotransferase, domain 1"/>
    <property type="match status" value="1"/>
</dbReference>
<accession>A0A2M7E7U8</accession>
<feature type="active site" description="Proton acceptor" evidence="1">
    <location>
        <position position="229"/>
    </location>
</feature>
<comment type="similarity">
    <text evidence="3">Belongs to the DegT/DnrJ/EryC1 family.</text>
</comment>
<evidence type="ECO:0000256" key="4">
    <source>
        <dbReference type="SAM" id="Coils"/>
    </source>
</evidence>
<dbReference type="PANTHER" id="PTHR30244:SF34">
    <property type="entry name" value="DTDP-4-AMINO-4,6-DIDEOXYGALACTOSE TRANSAMINASE"/>
    <property type="match status" value="1"/>
</dbReference>
<sequence>MEEKKKEKSDFRYSTGEAKVPWAAIGENVNADDISEIIKFLIPGGDDKVAYDEQLLKVEEEIKKLKEKGSYATKLSLGNKVKELEEEVKKLLKVKYACFVTNATAGFEIGLKFCGLKPGDEVIAPAITFLSTIQYPLEIGAKVVLADVDPGTINIDPEDVAKKITKNTKVIIPVYIGGYPPEMNSIMKLAKENNISVVEDAAHAFGGWYQGKASGAIGDFGSYSFHEVKNVNSLGEGGIVVTNSDFGEDFPKSRFGGFDIAHPIEKWLYDVVALKGKGEHYSVAGNHSSTEVQALVLLNQIKRIKQIIEVRRKNAEYLNRRFEGVKGIIPSPLDTDEIKGTYHLYLFQLNPDKLNGDIQDFKKRLTEKGVTQIPHFAPLYRFSYMKQLGYDTEAMKKTCPNAEEVFLHRFTHLPLYPLTEEQLKYMADAVVETVEKMRR</sequence>
<evidence type="ECO:0000256" key="3">
    <source>
        <dbReference type="RuleBase" id="RU004508"/>
    </source>
</evidence>
<dbReference type="GO" id="GO:0008483">
    <property type="term" value="F:transaminase activity"/>
    <property type="evidence" value="ECO:0007669"/>
    <property type="project" value="TreeGrafter"/>
</dbReference>
<organism evidence="5 6">
    <name type="scientific">bacterium (Candidatus Ratteibacteria) CG01_land_8_20_14_3_00_40_19</name>
    <dbReference type="NCBI Taxonomy" id="2014290"/>
    <lineage>
        <taxon>Bacteria</taxon>
        <taxon>Candidatus Ratteibacteria</taxon>
    </lineage>
</organism>
<evidence type="ECO:0000256" key="1">
    <source>
        <dbReference type="PIRSR" id="PIRSR000390-1"/>
    </source>
</evidence>
<dbReference type="GO" id="GO:0030170">
    <property type="term" value="F:pyridoxal phosphate binding"/>
    <property type="evidence" value="ECO:0007669"/>
    <property type="project" value="TreeGrafter"/>
</dbReference>
<dbReference type="Proteomes" id="UP000228886">
    <property type="component" value="Unassembled WGS sequence"/>
</dbReference>
<dbReference type="InterPro" id="IPR015422">
    <property type="entry name" value="PyrdxlP-dep_Trfase_small"/>
</dbReference>
<evidence type="ECO:0000256" key="2">
    <source>
        <dbReference type="PIRSR" id="PIRSR000390-2"/>
    </source>
</evidence>
<gene>
    <name evidence="5" type="ORF">COS11_05730</name>
</gene>
<evidence type="ECO:0000313" key="5">
    <source>
        <dbReference type="EMBL" id="PIV63761.1"/>
    </source>
</evidence>
<dbReference type="PIRSF" id="PIRSF000390">
    <property type="entry name" value="PLP_StrS"/>
    <property type="match status" value="1"/>
</dbReference>
<dbReference type="Pfam" id="PF01041">
    <property type="entry name" value="DegT_DnrJ_EryC1"/>
    <property type="match status" value="1"/>
</dbReference>
<dbReference type="SUPFAM" id="SSF53383">
    <property type="entry name" value="PLP-dependent transferases"/>
    <property type="match status" value="1"/>
</dbReference>
<name>A0A2M7E7U8_9BACT</name>
<dbReference type="InterPro" id="IPR000653">
    <property type="entry name" value="DegT/StrS_aminotransferase"/>
</dbReference>
<comment type="caution">
    <text evidence="5">The sequence shown here is derived from an EMBL/GenBank/DDBJ whole genome shotgun (WGS) entry which is preliminary data.</text>
</comment>